<dbReference type="InterPro" id="IPR003594">
    <property type="entry name" value="HATPase_dom"/>
</dbReference>
<dbReference type="InterPro" id="IPR003661">
    <property type="entry name" value="HisK_dim/P_dom"/>
</dbReference>
<dbReference type="SUPFAM" id="SSF55874">
    <property type="entry name" value="ATPase domain of HSP90 chaperone/DNA topoisomerase II/histidine kinase"/>
    <property type="match status" value="1"/>
</dbReference>
<dbReference type="PROSITE" id="PS50109">
    <property type="entry name" value="HIS_KIN"/>
    <property type="match status" value="1"/>
</dbReference>
<reference evidence="11 12" key="1">
    <citation type="submission" date="2020-07" db="EMBL/GenBank/DDBJ databases">
        <title>Transfer of Campylobacter canadensis to the novel genus Avispirillum gen. nov., that also includes two novel species recovered from migratory waterfowl: Avispirillum anseris sp. nov. and Avispirillum brantae sp. nov.</title>
        <authorList>
            <person name="Miller W.G."/>
            <person name="Chapman M.H."/>
            <person name="Yee E."/>
            <person name="Inglis G.D."/>
        </authorList>
    </citation>
    <scope>NUCLEOTIDE SEQUENCE [LARGE SCALE GENOMIC DNA]</scope>
    <source>
        <strain evidence="11 12">L283</strain>
    </source>
</reference>
<organism evidence="11 12">
    <name type="scientific">Campylobacter canadensis</name>
    <dbReference type="NCBI Taxonomy" id="449520"/>
    <lineage>
        <taxon>Bacteria</taxon>
        <taxon>Pseudomonadati</taxon>
        <taxon>Campylobacterota</taxon>
        <taxon>Epsilonproteobacteria</taxon>
        <taxon>Campylobacterales</taxon>
        <taxon>Campylobacteraceae</taxon>
        <taxon>Campylobacter</taxon>
    </lineage>
</organism>
<dbReference type="InterPro" id="IPR036097">
    <property type="entry name" value="HisK_dim/P_sf"/>
</dbReference>
<dbReference type="SUPFAM" id="SSF47384">
    <property type="entry name" value="Homodimeric domain of signal transducing histidine kinase"/>
    <property type="match status" value="1"/>
</dbReference>
<dbReference type="Gene3D" id="1.10.287.130">
    <property type="match status" value="1"/>
</dbReference>
<proteinExistence type="predicted"/>
<dbReference type="InterPro" id="IPR029150">
    <property type="entry name" value="dCache_3"/>
</dbReference>
<gene>
    <name evidence="11" type="ORF">AVCANL283_05845</name>
</gene>
<keyword evidence="3" id="KW-0597">Phosphoprotein</keyword>
<comment type="catalytic activity">
    <reaction evidence="1">
        <text>ATP + protein L-histidine = ADP + protein N-phospho-L-histidine.</text>
        <dbReference type="EC" id="2.7.13.3"/>
    </reaction>
</comment>
<evidence type="ECO:0000256" key="8">
    <source>
        <dbReference type="ARBA" id="ARBA00023012"/>
    </source>
</evidence>
<dbReference type="Proteomes" id="UP000786183">
    <property type="component" value="Unassembled WGS sequence"/>
</dbReference>
<keyword evidence="9" id="KW-1133">Transmembrane helix</keyword>
<keyword evidence="9" id="KW-0812">Transmembrane</keyword>
<evidence type="ECO:0000256" key="7">
    <source>
        <dbReference type="ARBA" id="ARBA00022840"/>
    </source>
</evidence>
<keyword evidence="9" id="KW-0472">Membrane</keyword>
<dbReference type="Pfam" id="PF14827">
    <property type="entry name" value="dCache_3"/>
    <property type="match status" value="1"/>
</dbReference>
<evidence type="ECO:0000256" key="9">
    <source>
        <dbReference type="SAM" id="Phobius"/>
    </source>
</evidence>
<protein>
    <recommendedName>
        <fullName evidence="2">histidine kinase</fullName>
        <ecNumber evidence="2">2.7.13.3</ecNumber>
    </recommendedName>
</protein>
<dbReference type="InterPro" id="IPR036890">
    <property type="entry name" value="HATPase_C_sf"/>
</dbReference>
<keyword evidence="8" id="KW-0902">Two-component regulatory system</keyword>
<dbReference type="InterPro" id="IPR004358">
    <property type="entry name" value="Sig_transdc_His_kin-like_C"/>
</dbReference>
<keyword evidence="5" id="KW-0547">Nucleotide-binding</keyword>
<feature type="domain" description="Histidine kinase" evidence="10">
    <location>
        <begin position="314"/>
        <end position="529"/>
    </location>
</feature>
<evidence type="ECO:0000259" key="10">
    <source>
        <dbReference type="PROSITE" id="PS50109"/>
    </source>
</evidence>
<keyword evidence="6" id="KW-0418">Kinase</keyword>
<dbReference type="PANTHER" id="PTHR43065">
    <property type="entry name" value="SENSOR HISTIDINE KINASE"/>
    <property type="match status" value="1"/>
</dbReference>
<keyword evidence="7" id="KW-0067">ATP-binding</keyword>
<dbReference type="EC" id="2.7.13.3" evidence="2"/>
<evidence type="ECO:0000256" key="3">
    <source>
        <dbReference type="ARBA" id="ARBA00022553"/>
    </source>
</evidence>
<evidence type="ECO:0000256" key="2">
    <source>
        <dbReference type="ARBA" id="ARBA00012438"/>
    </source>
</evidence>
<evidence type="ECO:0000256" key="6">
    <source>
        <dbReference type="ARBA" id="ARBA00022777"/>
    </source>
</evidence>
<keyword evidence="12" id="KW-1185">Reference proteome</keyword>
<name>A0ABS7WUI8_9BACT</name>
<dbReference type="Gene3D" id="3.30.565.10">
    <property type="entry name" value="Histidine kinase-like ATPase, C-terminal domain"/>
    <property type="match status" value="1"/>
</dbReference>
<dbReference type="Pfam" id="PF02518">
    <property type="entry name" value="HATPase_c"/>
    <property type="match status" value="1"/>
</dbReference>
<dbReference type="PANTHER" id="PTHR43065:SF10">
    <property type="entry name" value="PEROXIDE STRESS-ACTIVATED HISTIDINE KINASE MAK3"/>
    <property type="match status" value="1"/>
</dbReference>
<evidence type="ECO:0000313" key="11">
    <source>
        <dbReference type="EMBL" id="MBZ7987620.1"/>
    </source>
</evidence>
<evidence type="ECO:0000256" key="4">
    <source>
        <dbReference type="ARBA" id="ARBA00022679"/>
    </source>
</evidence>
<dbReference type="EMBL" id="JACGBB010000011">
    <property type="protein sequence ID" value="MBZ7987620.1"/>
    <property type="molecule type" value="Genomic_DNA"/>
</dbReference>
<comment type="caution">
    <text evidence="11">The sequence shown here is derived from an EMBL/GenBank/DDBJ whole genome shotgun (WGS) entry which is preliminary data.</text>
</comment>
<keyword evidence="4" id="KW-0808">Transferase</keyword>
<evidence type="ECO:0000256" key="5">
    <source>
        <dbReference type="ARBA" id="ARBA00022741"/>
    </source>
</evidence>
<evidence type="ECO:0000313" key="12">
    <source>
        <dbReference type="Proteomes" id="UP000786183"/>
    </source>
</evidence>
<dbReference type="SMART" id="SM00387">
    <property type="entry name" value="HATPase_c"/>
    <property type="match status" value="1"/>
</dbReference>
<feature type="transmembrane region" description="Helical" evidence="9">
    <location>
        <begin position="238"/>
        <end position="260"/>
    </location>
</feature>
<dbReference type="PRINTS" id="PR00344">
    <property type="entry name" value="BCTRLSENSOR"/>
</dbReference>
<accession>A0ABS7WUI8</accession>
<dbReference type="InterPro" id="IPR005467">
    <property type="entry name" value="His_kinase_dom"/>
</dbReference>
<dbReference type="CDD" id="cd00082">
    <property type="entry name" value="HisKA"/>
    <property type="match status" value="1"/>
</dbReference>
<evidence type="ECO:0000256" key="1">
    <source>
        <dbReference type="ARBA" id="ARBA00000085"/>
    </source>
</evidence>
<dbReference type="RefSeq" id="WP_172233885.1">
    <property type="nucleotide sequence ID" value="NZ_CP035946.1"/>
</dbReference>
<sequence length="531" mass="61902">MPLRIKSLKLSTKNKTMILVLALFLFTIVIFSILRQVDIKQLIALSLKDYKEQVEYIYKTVLKKSDEFYESRAKANYKSQQIKHFLKEENAKELKKLSINRWNILKEENPYLINMKFYNNKGNLITYLGSLNKSHKPNEKNYFYLEDNKLSYHIITPFFEKEKIVAFIEFSFEADYIIKQIKEFSNLNAHIVFNNKGKDNINLIEHIINLNNKDGKNIAKMVFYQDISTQQNNIKNTLYEAIAISIALMFVIICILHFGFKVLIKKLELSENSLKNLNLTLEQKVQNELAKRLEQEKILMQQNRLASMGEMIANIAHQYRQPLATLSCIITHISLLYDLNKLNKSEFKKQEQKAQDLIIHMSKTIDDFRNFFKSDKIKEEFNLITNINKALNLIEPALHNHNINIIFDEKDEIKIYAYANQFSQVILNILANAKDMLLERKVKNPWIKIYLQNLKEEVIINIEDNAKGISIKPIEKIFEPYISTKHASSGTGIGLYMCNVIIKDNLKGSLWAKNTQQGAIFSIKLPTITTA</sequence>